<sequence>MTVEPVPESIRPTRRRLLATGLGAAVALPLPAAVAGSPAHAATRTWRTVAHRGIRPDDPDGREPLHNPRRGFRYEMSYNAADLTSPWQNEQDHSPDSAQTLELLEREYGTGARLTQLYFYLWEYATTTIPQSALDNIEKVFAGLRRKGYAAVLRFAYDDGVREGRRYTVQDIRRHIGQLAPLVERNSDVVAVWQAGFLGAWGEWHGSYYQHENYPDAVTAIMTTLVEALPPGMHTQVRYAEKRNMITNTAILDRVGFHNDYMTLGGGLWDYYVPSNPEWSTYLDVTRRAMTDGEMPWDKGQSADPYAWSTVIDGLSTARRLQTLRFDSLSIVHNATVTVPAWKVTELTERQTADALLPVSDGYFRDRHGNPVARTQFEYLRDHLGYRMEVHRVRYDLSALGRGRLPIEVDVVNRGFAAAKHPRPVRIVALGADGRIVASAETGADWRTWLPKGRAETTDDHAEPVPSTVRATLEVPRGARGTYRIGLALPDPRFEGAACAVRCANATTRWVNGVNVLAEVPVGR</sequence>
<reference evidence="4 5" key="1">
    <citation type="submission" date="2024-09" db="EMBL/GenBank/DDBJ databases">
        <authorList>
            <person name="Sun Q."/>
            <person name="Mori K."/>
        </authorList>
    </citation>
    <scope>NUCLEOTIDE SEQUENCE [LARGE SCALE GENOMIC DNA]</scope>
    <source>
        <strain evidence="4 5">JCM 3331</strain>
    </source>
</reference>
<dbReference type="Pfam" id="PF16173">
    <property type="entry name" value="DUF4874"/>
    <property type="match status" value="1"/>
</dbReference>
<feature type="domain" description="DUF4874" evidence="3">
    <location>
        <begin position="67"/>
        <end position="240"/>
    </location>
</feature>
<organism evidence="4 5">
    <name type="scientific">Streptomyces yanii</name>
    <dbReference type="NCBI Taxonomy" id="78510"/>
    <lineage>
        <taxon>Bacteria</taxon>
        <taxon>Bacillati</taxon>
        <taxon>Actinomycetota</taxon>
        <taxon>Actinomycetes</taxon>
        <taxon>Kitasatosporales</taxon>
        <taxon>Streptomycetaceae</taxon>
        <taxon>Streptomyces</taxon>
    </lineage>
</organism>
<keyword evidence="5" id="KW-1185">Reference proteome</keyword>
<dbReference type="InterPro" id="IPR032267">
    <property type="entry name" value="DUF4832"/>
</dbReference>
<keyword evidence="1" id="KW-0732">Signal</keyword>
<dbReference type="Proteomes" id="UP001589710">
    <property type="component" value="Unassembled WGS sequence"/>
</dbReference>
<evidence type="ECO:0000313" key="4">
    <source>
        <dbReference type="EMBL" id="MFB9570832.1"/>
    </source>
</evidence>
<dbReference type="EMBL" id="JBHMCG010000004">
    <property type="protein sequence ID" value="MFB9570832.1"/>
    <property type="molecule type" value="Genomic_DNA"/>
</dbReference>
<feature type="domain" description="DUF4832" evidence="2">
    <location>
        <begin position="254"/>
        <end position="505"/>
    </location>
</feature>
<evidence type="ECO:0000313" key="5">
    <source>
        <dbReference type="Proteomes" id="UP001589710"/>
    </source>
</evidence>
<accession>A0ABV5R0I5</accession>
<dbReference type="InterPro" id="IPR006311">
    <property type="entry name" value="TAT_signal"/>
</dbReference>
<dbReference type="RefSeq" id="WP_345511730.1">
    <property type="nucleotide sequence ID" value="NZ_BAAAXD010000012.1"/>
</dbReference>
<evidence type="ECO:0000259" key="2">
    <source>
        <dbReference type="Pfam" id="PF16116"/>
    </source>
</evidence>
<dbReference type="InterPro" id="IPR032379">
    <property type="entry name" value="DUF4874"/>
</dbReference>
<gene>
    <name evidence="4" type="ORF">ACFFTL_00390</name>
</gene>
<dbReference type="Pfam" id="PF16116">
    <property type="entry name" value="DUF4832"/>
    <property type="match status" value="1"/>
</dbReference>
<feature type="chain" id="PRO_5046987742" evidence="1">
    <location>
        <begin position="42"/>
        <end position="524"/>
    </location>
</feature>
<name>A0ABV5R0I5_9ACTN</name>
<comment type="caution">
    <text evidence="4">The sequence shown here is derived from an EMBL/GenBank/DDBJ whole genome shotgun (WGS) entry which is preliminary data.</text>
</comment>
<feature type="signal peptide" evidence="1">
    <location>
        <begin position="1"/>
        <end position="41"/>
    </location>
</feature>
<evidence type="ECO:0000256" key="1">
    <source>
        <dbReference type="SAM" id="SignalP"/>
    </source>
</evidence>
<evidence type="ECO:0000259" key="3">
    <source>
        <dbReference type="Pfam" id="PF16173"/>
    </source>
</evidence>
<proteinExistence type="predicted"/>
<dbReference type="PROSITE" id="PS51318">
    <property type="entry name" value="TAT"/>
    <property type="match status" value="1"/>
</dbReference>
<protein>
    <submittedName>
        <fullName evidence="4">DUF4874 domain-containing protein</fullName>
    </submittedName>
</protein>